<evidence type="ECO:0000256" key="2">
    <source>
        <dbReference type="ARBA" id="ARBA00022946"/>
    </source>
</evidence>
<reference evidence="8" key="1">
    <citation type="submission" date="2022-05" db="EMBL/GenBank/DDBJ databases">
        <title>The Musa troglodytarum L. genome provides insights into the mechanism of non-climacteric behaviour and enrichment of carotenoids.</title>
        <authorList>
            <person name="Wang J."/>
        </authorList>
    </citation>
    <scope>NUCLEOTIDE SEQUENCE</scope>
    <source>
        <tissue evidence="8">Leaf</tissue>
    </source>
</reference>
<dbReference type="AlphaFoldDB" id="A0A9E7FGF7"/>
<dbReference type="InterPro" id="IPR036249">
    <property type="entry name" value="Thioredoxin-like_sf"/>
</dbReference>
<evidence type="ECO:0000256" key="5">
    <source>
        <dbReference type="ARBA" id="ARBA00023284"/>
    </source>
</evidence>
<evidence type="ECO:0000313" key="8">
    <source>
        <dbReference type="EMBL" id="URD93786.1"/>
    </source>
</evidence>
<evidence type="ECO:0000256" key="6">
    <source>
        <dbReference type="SAM" id="MobiDB-lite"/>
    </source>
</evidence>
<dbReference type="CDD" id="cd02947">
    <property type="entry name" value="TRX_family"/>
    <property type="match status" value="1"/>
</dbReference>
<feature type="region of interest" description="Disordered" evidence="6">
    <location>
        <begin position="34"/>
        <end position="66"/>
    </location>
</feature>
<gene>
    <name evidence="8" type="ORF">MUK42_00613</name>
</gene>
<evidence type="ECO:0000313" key="9">
    <source>
        <dbReference type="Proteomes" id="UP001055439"/>
    </source>
</evidence>
<keyword evidence="1" id="KW-0813">Transport</keyword>
<dbReference type="InterPro" id="IPR017937">
    <property type="entry name" value="Thioredoxin_CS"/>
</dbReference>
<dbReference type="GO" id="GO:0005737">
    <property type="term" value="C:cytoplasm"/>
    <property type="evidence" value="ECO:0007669"/>
    <property type="project" value="TreeGrafter"/>
</dbReference>
<dbReference type="PANTHER" id="PTHR45663">
    <property type="entry name" value="GEO12009P1"/>
    <property type="match status" value="1"/>
</dbReference>
<dbReference type="PROSITE" id="PS00194">
    <property type="entry name" value="THIOREDOXIN_1"/>
    <property type="match status" value="1"/>
</dbReference>
<dbReference type="SUPFAM" id="SSF52833">
    <property type="entry name" value="Thioredoxin-like"/>
    <property type="match status" value="1"/>
</dbReference>
<dbReference type="PANTHER" id="PTHR45663:SF21">
    <property type="entry name" value="THIOREDOXIN M3, CHLOROPLASTIC"/>
    <property type="match status" value="1"/>
</dbReference>
<keyword evidence="5" id="KW-0676">Redox-active center</keyword>
<keyword evidence="2" id="KW-0809">Transit peptide</keyword>
<proteinExistence type="predicted"/>
<organism evidence="8 9">
    <name type="scientific">Musa troglodytarum</name>
    <name type="common">fe'i banana</name>
    <dbReference type="NCBI Taxonomy" id="320322"/>
    <lineage>
        <taxon>Eukaryota</taxon>
        <taxon>Viridiplantae</taxon>
        <taxon>Streptophyta</taxon>
        <taxon>Embryophyta</taxon>
        <taxon>Tracheophyta</taxon>
        <taxon>Spermatophyta</taxon>
        <taxon>Magnoliopsida</taxon>
        <taxon>Liliopsida</taxon>
        <taxon>Zingiberales</taxon>
        <taxon>Musaceae</taxon>
        <taxon>Musa</taxon>
    </lineage>
</organism>
<dbReference type="EMBL" id="CP097505">
    <property type="protein sequence ID" value="URD93786.1"/>
    <property type="molecule type" value="Genomic_DNA"/>
</dbReference>
<protein>
    <submittedName>
        <fullName evidence="8">Thioredoxin</fullName>
    </submittedName>
</protein>
<dbReference type="InterPro" id="IPR005746">
    <property type="entry name" value="Thioredoxin"/>
</dbReference>
<dbReference type="PRINTS" id="PR00421">
    <property type="entry name" value="THIOREDOXIN"/>
</dbReference>
<evidence type="ECO:0000259" key="7">
    <source>
        <dbReference type="Pfam" id="PF00085"/>
    </source>
</evidence>
<dbReference type="OrthoDB" id="2121326at2759"/>
<keyword evidence="3" id="KW-0249">Electron transport</keyword>
<sequence length="270" mass="29904">MAIAYRAPPPCLSCAVPSARGPVAAASPFLDAPRPQSLLPRRLGGSRGPGARTPSNFSSVPGSRRRRRRLCQSLRVVCVSSDARKPGSLLEKNSFFDVNAKKWVGDMRIWDALDDFDALEVENHVDDVLHHRLVGILWMHKIKMDAIASLSKTPTVLLRGRSNDGAETITASAWDVSVLQSDLPVLVEFWASWCGPCKMVHRLLDEIAREYAGRIKLYKLNTDDHPQVATVHGIDRVPTVLLFKNGEKLKSITGTLPKSVYVEAIEQYDL</sequence>
<dbReference type="FunFam" id="3.40.30.10:FF:000001">
    <property type="entry name" value="Thioredoxin"/>
    <property type="match status" value="1"/>
</dbReference>
<dbReference type="NCBIfam" id="TIGR01068">
    <property type="entry name" value="thioredoxin"/>
    <property type="match status" value="1"/>
</dbReference>
<dbReference type="Gene3D" id="3.40.30.10">
    <property type="entry name" value="Glutaredoxin"/>
    <property type="match status" value="1"/>
</dbReference>
<name>A0A9E7FGF7_9LILI</name>
<keyword evidence="4" id="KW-1015">Disulfide bond</keyword>
<dbReference type="Pfam" id="PF00085">
    <property type="entry name" value="Thioredoxin"/>
    <property type="match status" value="1"/>
</dbReference>
<accession>A0A9E7FGF7</accession>
<evidence type="ECO:0000256" key="3">
    <source>
        <dbReference type="ARBA" id="ARBA00022982"/>
    </source>
</evidence>
<keyword evidence="9" id="KW-1185">Reference proteome</keyword>
<feature type="domain" description="Thioredoxin" evidence="7">
    <location>
        <begin position="168"/>
        <end position="266"/>
    </location>
</feature>
<dbReference type="GO" id="GO:0015035">
    <property type="term" value="F:protein-disulfide reductase activity"/>
    <property type="evidence" value="ECO:0007669"/>
    <property type="project" value="InterPro"/>
</dbReference>
<evidence type="ECO:0000256" key="4">
    <source>
        <dbReference type="ARBA" id="ARBA00023157"/>
    </source>
</evidence>
<evidence type="ECO:0000256" key="1">
    <source>
        <dbReference type="ARBA" id="ARBA00022448"/>
    </source>
</evidence>
<dbReference type="Proteomes" id="UP001055439">
    <property type="component" value="Chromosome 3"/>
</dbReference>
<dbReference type="InterPro" id="IPR013766">
    <property type="entry name" value="Thioredoxin_domain"/>
</dbReference>